<dbReference type="UniPathway" id="UPA00242"/>
<evidence type="ECO:0000256" key="1">
    <source>
        <dbReference type="ARBA" id="ARBA00001614"/>
    </source>
</evidence>
<dbReference type="EMBL" id="FNDD01000003">
    <property type="protein sequence ID" value="SDG84883.1"/>
    <property type="molecule type" value="Genomic_DNA"/>
</dbReference>
<feature type="binding site" evidence="11">
    <location>
        <begin position="83"/>
        <end position="84"/>
    </location>
    <ligand>
        <name>beta-D-galactose</name>
        <dbReference type="ChEBI" id="CHEBI:27667"/>
    </ligand>
</feature>
<dbReference type="STRING" id="861298.SAMN04488136_103239"/>
<dbReference type="PANTHER" id="PTHR10091">
    <property type="entry name" value="ALDOSE-1-EPIMERASE"/>
    <property type="match status" value="1"/>
</dbReference>
<evidence type="ECO:0000256" key="9">
    <source>
        <dbReference type="PIRSR" id="PIRSR005096-1"/>
    </source>
</evidence>
<evidence type="ECO:0000256" key="3">
    <source>
        <dbReference type="ARBA" id="ARBA00006206"/>
    </source>
</evidence>
<dbReference type="EC" id="5.1.3.3" evidence="4 8"/>
<keyword evidence="13" id="KW-1185">Reference proteome</keyword>
<accession>A0A1G7XLG6</accession>
<dbReference type="NCBIfam" id="TIGR02636">
    <property type="entry name" value="galM_Leloir"/>
    <property type="match status" value="1"/>
</dbReference>
<dbReference type="Proteomes" id="UP000198854">
    <property type="component" value="Unassembled WGS sequence"/>
</dbReference>
<evidence type="ECO:0000256" key="8">
    <source>
        <dbReference type="PIRNR" id="PIRNR005096"/>
    </source>
</evidence>
<name>A0A1G7XLG6_9VIBR</name>
<comment type="pathway">
    <text evidence="2 8">Carbohydrate metabolism; hexose metabolism.</text>
</comment>
<dbReference type="Pfam" id="PF01263">
    <property type="entry name" value="Aldose_epim"/>
    <property type="match status" value="1"/>
</dbReference>
<dbReference type="GO" id="GO:0005737">
    <property type="term" value="C:cytoplasm"/>
    <property type="evidence" value="ECO:0007669"/>
    <property type="project" value="TreeGrafter"/>
</dbReference>
<keyword evidence="7 8" id="KW-0119">Carbohydrate metabolism</keyword>
<gene>
    <name evidence="12" type="ORF">SAMN04488136_103239</name>
</gene>
<dbReference type="RefSeq" id="WP_093270241.1">
    <property type="nucleotide sequence ID" value="NZ_FNDD01000003.1"/>
</dbReference>
<dbReference type="CDD" id="cd09019">
    <property type="entry name" value="galactose_mutarotase_like"/>
    <property type="match status" value="1"/>
</dbReference>
<dbReference type="InterPro" id="IPR047215">
    <property type="entry name" value="Galactose_mutarotase-like"/>
</dbReference>
<dbReference type="PANTHER" id="PTHR10091:SF0">
    <property type="entry name" value="GALACTOSE MUTAROTASE"/>
    <property type="match status" value="1"/>
</dbReference>
<dbReference type="SUPFAM" id="SSF74650">
    <property type="entry name" value="Galactose mutarotase-like"/>
    <property type="match status" value="1"/>
</dbReference>
<dbReference type="InterPro" id="IPR008183">
    <property type="entry name" value="Aldose_1/G6P_1-epimerase"/>
</dbReference>
<feature type="binding site" evidence="11">
    <location>
        <begin position="180"/>
        <end position="182"/>
    </location>
    <ligand>
        <name>beta-D-galactose</name>
        <dbReference type="ChEBI" id="CHEBI:27667"/>
    </ligand>
</feature>
<organism evidence="12 13">
    <name type="scientific">Vibrio xiamenensis</name>
    <dbReference type="NCBI Taxonomy" id="861298"/>
    <lineage>
        <taxon>Bacteria</taxon>
        <taxon>Pseudomonadati</taxon>
        <taxon>Pseudomonadota</taxon>
        <taxon>Gammaproteobacteria</taxon>
        <taxon>Vibrionales</taxon>
        <taxon>Vibrionaceae</taxon>
        <taxon>Vibrio</taxon>
    </lineage>
</organism>
<evidence type="ECO:0000256" key="2">
    <source>
        <dbReference type="ARBA" id="ARBA00005028"/>
    </source>
</evidence>
<evidence type="ECO:0000256" key="10">
    <source>
        <dbReference type="PIRSR" id="PIRSR005096-2"/>
    </source>
</evidence>
<evidence type="ECO:0000256" key="7">
    <source>
        <dbReference type="ARBA" id="ARBA00023277"/>
    </source>
</evidence>
<dbReference type="InterPro" id="IPR011013">
    <property type="entry name" value="Gal_mutarotase_sf_dom"/>
</dbReference>
<dbReference type="InterPro" id="IPR013458">
    <property type="entry name" value="Ald_epimerase_bac"/>
</dbReference>
<reference evidence="12 13" key="1">
    <citation type="submission" date="2016-10" db="EMBL/GenBank/DDBJ databases">
        <authorList>
            <person name="de Groot N.N."/>
        </authorList>
    </citation>
    <scope>NUCLEOTIDE SEQUENCE [LARGE SCALE GENOMIC DNA]</scope>
    <source>
        <strain evidence="12 13">CGMCC 1.10228</strain>
    </source>
</reference>
<sequence length="350" mass="38686">MTHPLFEQMKDEPAYDGQPAKLVELENASGMRAVFMDIGATWLSCSLPLANGESREVLLGVDSMQNFKRQQSYMGVTVGRYANRIAKGAFTLNGHDYVADINQNGNSLHGGAKGFHALRWEIENQSKASVTFAIHSPDGDQGFPGNVVVKATYTLSDDNALQIDYFAETDKPTPLNMTNHAYFNLDGTEHTCLEHELWLDAPWYLPIDEVGIPNQDPTPVTGTGFDFTSAKTLGQDLLTDAQQKPHQGYDHAYLFDGKRDVSQAVARLIGADKQVTLHVYTDKPAIQLYSGNWLAGTPGRGGQEYQAYNGVALETQFLPDSPNHLDWPQPSCILEPNQTYQSSTRYAFSC</sequence>
<keyword evidence="6 8" id="KW-0413">Isomerase</keyword>
<evidence type="ECO:0000256" key="11">
    <source>
        <dbReference type="PIRSR" id="PIRSR005096-3"/>
    </source>
</evidence>
<dbReference type="AlphaFoldDB" id="A0A1G7XLG6"/>
<evidence type="ECO:0000313" key="12">
    <source>
        <dbReference type="EMBL" id="SDG84883.1"/>
    </source>
</evidence>
<dbReference type="GO" id="GO:0033499">
    <property type="term" value="P:galactose catabolic process via UDP-galactose, Leloir pathway"/>
    <property type="evidence" value="ECO:0007669"/>
    <property type="project" value="TreeGrafter"/>
</dbReference>
<dbReference type="Gene3D" id="2.70.98.10">
    <property type="match status" value="1"/>
</dbReference>
<feature type="binding site" evidence="10">
    <location>
        <position position="250"/>
    </location>
    <ligand>
        <name>beta-D-galactose</name>
        <dbReference type="ChEBI" id="CHEBI:27667"/>
    </ligand>
</feature>
<evidence type="ECO:0000313" key="13">
    <source>
        <dbReference type="Proteomes" id="UP000198854"/>
    </source>
</evidence>
<evidence type="ECO:0000256" key="4">
    <source>
        <dbReference type="ARBA" id="ARBA00013185"/>
    </source>
</evidence>
<dbReference type="PROSITE" id="PS00545">
    <property type="entry name" value="ALDOSE_1_EPIMERASE"/>
    <property type="match status" value="1"/>
</dbReference>
<protein>
    <recommendedName>
        <fullName evidence="5 8">Aldose 1-epimerase</fullName>
        <ecNumber evidence="4 8">5.1.3.3</ecNumber>
    </recommendedName>
</protein>
<feature type="active site" description="Proton donor" evidence="9">
    <location>
        <position position="180"/>
    </location>
</feature>
<comment type="similarity">
    <text evidence="3 8">Belongs to the aldose epimerase family.</text>
</comment>
<proteinExistence type="inferred from homology"/>
<comment type="catalytic activity">
    <reaction evidence="1 8">
        <text>alpha-D-glucose = beta-D-glucose</text>
        <dbReference type="Rhea" id="RHEA:10264"/>
        <dbReference type="ChEBI" id="CHEBI:15903"/>
        <dbReference type="ChEBI" id="CHEBI:17925"/>
        <dbReference type="EC" id="5.1.3.3"/>
    </reaction>
</comment>
<dbReference type="InterPro" id="IPR015443">
    <property type="entry name" value="Aldose_1-epimerase"/>
</dbReference>
<dbReference type="OrthoDB" id="9779408at2"/>
<dbReference type="InterPro" id="IPR018052">
    <property type="entry name" value="Ald1_epimerase_CS"/>
</dbReference>
<dbReference type="GO" id="GO:0030246">
    <property type="term" value="F:carbohydrate binding"/>
    <property type="evidence" value="ECO:0007669"/>
    <property type="project" value="InterPro"/>
</dbReference>
<evidence type="ECO:0000256" key="5">
    <source>
        <dbReference type="ARBA" id="ARBA00014165"/>
    </source>
</evidence>
<evidence type="ECO:0000256" key="6">
    <source>
        <dbReference type="ARBA" id="ARBA00023235"/>
    </source>
</evidence>
<dbReference type="PIRSF" id="PIRSF005096">
    <property type="entry name" value="GALM"/>
    <property type="match status" value="1"/>
</dbReference>
<dbReference type="GO" id="GO:0006006">
    <property type="term" value="P:glucose metabolic process"/>
    <property type="evidence" value="ECO:0007669"/>
    <property type="project" value="TreeGrafter"/>
</dbReference>
<feature type="active site" description="Proton acceptor" evidence="9">
    <location>
        <position position="314"/>
    </location>
</feature>
<dbReference type="NCBIfam" id="NF008277">
    <property type="entry name" value="PRK11055.1"/>
    <property type="match status" value="1"/>
</dbReference>
<dbReference type="GO" id="GO:0004034">
    <property type="term" value="F:aldose 1-epimerase activity"/>
    <property type="evidence" value="ECO:0007669"/>
    <property type="project" value="UniProtKB-EC"/>
</dbReference>
<dbReference type="InterPro" id="IPR014718">
    <property type="entry name" value="GH-type_carb-bd"/>
</dbReference>